<name>A0A916T1S1_9ACTN</name>
<dbReference type="Pfam" id="PF03446">
    <property type="entry name" value="NAD_binding_2"/>
    <property type="match status" value="1"/>
</dbReference>
<comment type="similarity">
    <text evidence="1">Belongs to the HIBADH-related family.</text>
</comment>
<accession>A0A916T1S1</accession>
<dbReference type="Gene3D" id="3.40.50.720">
    <property type="entry name" value="NAD(P)-binding Rossmann-like Domain"/>
    <property type="match status" value="1"/>
</dbReference>
<dbReference type="InterPro" id="IPR015815">
    <property type="entry name" value="HIBADH-related"/>
</dbReference>
<keyword evidence="8" id="KW-1185">Reference proteome</keyword>
<evidence type="ECO:0000256" key="1">
    <source>
        <dbReference type="ARBA" id="ARBA00009080"/>
    </source>
</evidence>
<dbReference type="Gene3D" id="1.10.1040.10">
    <property type="entry name" value="N-(1-d-carboxylethyl)-l-norvaline Dehydrogenase, domain 2"/>
    <property type="match status" value="1"/>
</dbReference>
<dbReference type="RefSeq" id="WP_188585772.1">
    <property type="nucleotide sequence ID" value="NZ_BMGC01000006.1"/>
</dbReference>
<dbReference type="Pfam" id="PF14833">
    <property type="entry name" value="NAD_binding_11"/>
    <property type="match status" value="1"/>
</dbReference>
<evidence type="ECO:0000259" key="6">
    <source>
        <dbReference type="Pfam" id="PF14833"/>
    </source>
</evidence>
<evidence type="ECO:0000313" key="7">
    <source>
        <dbReference type="EMBL" id="GGB26286.1"/>
    </source>
</evidence>
<dbReference type="InterPro" id="IPR036291">
    <property type="entry name" value="NAD(P)-bd_dom_sf"/>
</dbReference>
<dbReference type="EMBL" id="BMGC01000006">
    <property type="protein sequence ID" value="GGB26286.1"/>
    <property type="molecule type" value="Genomic_DNA"/>
</dbReference>
<keyword evidence="2" id="KW-0560">Oxidoreductase</keyword>
<dbReference type="AlphaFoldDB" id="A0A916T1S1"/>
<dbReference type="InterPro" id="IPR013328">
    <property type="entry name" value="6PGD_dom2"/>
</dbReference>
<comment type="caution">
    <text evidence="7">The sequence shown here is derived from an EMBL/GenBank/DDBJ whole genome shotgun (WGS) entry which is preliminary data.</text>
</comment>
<reference evidence="7" key="1">
    <citation type="journal article" date="2014" name="Int. J. Syst. Evol. Microbiol.">
        <title>Complete genome sequence of Corynebacterium casei LMG S-19264T (=DSM 44701T), isolated from a smear-ripened cheese.</title>
        <authorList>
            <consortium name="US DOE Joint Genome Institute (JGI-PGF)"/>
            <person name="Walter F."/>
            <person name="Albersmeier A."/>
            <person name="Kalinowski J."/>
            <person name="Ruckert C."/>
        </authorList>
    </citation>
    <scope>NUCLEOTIDE SEQUENCE</scope>
    <source>
        <strain evidence="7">CGMCC 1.12827</strain>
    </source>
</reference>
<evidence type="ECO:0000256" key="4">
    <source>
        <dbReference type="PIRSR" id="PIRSR000103-1"/>
    </source>
</evidence>
<feature type="active site" evidence="4">
    <location>
        <position position="163"/>
    </location>
</feature>
<dbReference type="Proteomes" id="UP000621454">
    <property type="component" value="Unassembled WGS sequence"/>
</dbReference>
<dbReference type="InterPro" id="IPR006115">
    <property type="entry name" value="6PGDH_NADP-bd"/>
</dbReference>
<reference evidence="7" key="2">
    <citation type="submission" date="2020-09" db="EMBL/GenBank/DDBJ databases">
        <authorList>
            <person name="Sun Q."/>
            <person name="Zhou Y."/>
        </authorList>
    </citation>
    <scope>NUCLEOTIDE SEQUENCE</scope>
    <source>
        <strain evidence="7">CGMCC 1.12827</strain>
    </source>
</reference>
<dbReference type="InterPro" id="IPR008927">
    <property type="entry name" value="6-PGluconate_DH-like_C_sf"/>
</dbReference>
<evidence type="ECO:0000256" key="2">
    <source>
        <dbReference type="ARBA" id="ARBA00023002"/>
    </source>
</evidence>
<dbReference type="InterPro" id="IPR051265">
    <property type="entry name" value="HIBADH-related_NP60_sf"/>
</dbReference>
<protein>
    <submittedName>
        <fullName evidence="7">Oxidoreductase</fullName>
    </submittedName>
</protein>
<dbReference type="PANTHER" id="PTHR43580:SF2">
    <property type="entry name" value="CYTOKINE-LIKE NUCLEAR FACTOR N-PAC"/>
    <property type="match status" value="1"/>
</dbReference>
<dbReference type="GO" id="GO:0051287">
    <property type="term" value="F:NAD binding"/>
    <property type="evidence" value="ECO:0007669"/>
    <property type="project" value="InterPro"/>
</dbReference>
<feature type="domain" description="6-phosphogluconate dehydrogenase NADP-binding" evidence="5">
    <location>
        <begin position="2"/>
        <end position="150"/>
    </location>
</feature>
<evidence type="ECO:0000256" key="3">
    <source>
        <dbReference type="ARBA" id="ARBA00023027"/>
    </source>
</evidence>
<dbReference type="SUPFAM" id="SSF48179">
    <property type="entry name" value="6-phosphogluconate dehydrogenase C-terminal domain-like"/>
    <property type="match status" value="1"/>
</dbReference>
<sequence>MTIAVLGLGNMGSSIARRLIDGGHDVVVWNRTASREKPLVDAGARSASTVAQAVSDAEAVLISVRDDDAAASLIDEIAATDVTVPVVNCTTSAPDRTTAMAQTYPAFVAAPILGAPQAVADGTATYVVAGPATARAALEPVWPALTAKVLDCGDDPARASVVKLLSNHLLLTGLEALAEAVVVGQAAGLDDDTLTSVLSSSPMMAPGLRNRLDDVIGGDHDGWFATPLGAKDLGLFVDIAAAGNVTPTTALAALERYREAAAHGYADRDVAAVVELMRPDSSDQGSHPAT</sequence>
<dbReference type="PIRSF" id="PIRSF000103">
    <property type="entry name" value="HIBADH"/>
    <property type="match status" value="1"/>
</dbReference>
<proteinExistence type="inferred from homology"/>
<keyword evidence="3" id="KW-0520">NAD</keyword>
<feature type="domain" description="3-hydroxyisobutyrate dehydrogenase-like NAD-binding" evidence="6">
    <location>
        <begin position="159"/>
        <end position="276"/>
    </location>
</feature>
<dbReference type="GO" id="GO:0016491">
    <property type="term" value="F:oxidoreductase activity"/>
    <property type="evidence" value="ECO:0007669"/>
    <property type="project" value="UniProtKB-KW"/>
</dbReference>
<evidence type="ECO:0000259" key="5">
    <source>
        <dbReference type="Pfam" id="PF03446"/>
    </source>
</evidence>
<dbReference type="InterPro" id="IPR029154">
    <property type="entry name" value="HIBADH-like_NADP-bd"/>
</dbReference>
<dbReference type="GO" id="GO:0050661">
    <property type="term" value="F:NADP binding"/>
    <property type="evidence" value="ECO:0007669"/>
    <property type="project" value="InterPro"/>
</dbReference>
<dbReference type="PANTHER" id="PTHR43580">
    <property type="entry name" value="OXIDOREDUCTASE GLYR1-RELATED"/>
    <property type="match status" value="1"/>
</dbReference>
<dbReference type="SUPFAM" id="SSF51735">
    <property type="entry name" value="NAD(P)-binding Rossmann-fold domains"/>
    <property type="match status" value="1"/>
</dbReference>
<organism evidence="7 8">
    <name type="scientific">Gordonia jinhuaensis</name>
    <dbReference type="NCBI Taxonomy" id="1517702"/>
    <lineage>
        <taxon>Bacteria</taxon>
        <taxon>Bacillati</taxon>
        <taxon>Actinomycetota</taxon>
        <taxon>Actinomycetes</taxon>
        <taxon>Mycobacteriales</taxon>
        <taxon>Gordoniaceae</taxon>
        <taxon>Gordonia</taxon>
    </lineage>
</organism>
<gene>
    <name evidence="7" type="ORF">GCM10011489_13070</name>
</gene>
<evidence type="ECO:0000313" key="8">
    <source>
        <dbReference type="Proteomes" id="UP000621454"/>
    </source>
</evidence>